<feature type="compositionally biased region" description="Basic and acidic residues" evidence="1">
    <location>
        <begin position="101"/>
        <end position="116"/>
    </location>
</feature>
<reference evidence="2" key="1">
    <citation type="submission" date="2020-11" db="EMBL/GenBank/DDBJ databases">
        <authorList>
            <person name="Tran Van P."/>
        </authorList>
    </citation>
    <scope>NUCLEOTIDE SEQUENCE</scope>
</reference>
<name>A0A7R8W8H4_9CRUS</name>
<evidence type="ECO:0000313" key="2">
    <source>
        <dbReference type="EMBL" id="CAD7225728.1"/>
    </source>
</evidence>
<proteinExistence type="predicted"/>
<dbReference type="AlphaFoldDB" id="A0A7R8W8H4"/>
<gene>
    <name evidence="2" type="ORF">CTOB1V02_LOCUS3660</name>
</gene>
<protein>
    <submittedName>
        <fullName evidence="2">Uncharacterized protein</fullName>
    </submittedName>
</protein>
<organism evidence="2">
    <name type="scientific">Cyprideis torosa</name>
    <dbReference type="NCBI Taxonomy" id="163714"/>
    <lineage>
        <taxon>Eukaryota</taxon>
        <taxon>Metazoa</taxon>
        <taxon>Ecdysozoa</taxon>
        <taxon>Arthropoda</taxon>
        <taxon>Crustacea</taxon>
        <taxon>Oligostraca</taxon>
        <taxon>Ostracoda</taxon>
        <taxon>Podocopa</taxon>
        <taxon>Podocopida</taxon>
        <taxon>Cytherocopina</taxon>
        <taxon>Cytheroidea</taxon>
        <taxon>Cytherideidae</taxon>
        <taxon>Cyprideis</taxon>
    </lineage>
</organism>
<evidence type="ECO:0000256" key="1">
    <source>
        <dbReference type="SAM" id="MobiDB-lite"/>
    </source>
</evidence>
<dbReference type="EMBL" id="OB660647">
    <property type="protein sequence ID" value="CAD7225728.1"/>
    <property type="molecule type" value="Genomic_DNA"/>
</dbReference>
<sequence>MPETAVNSLGRAGKGLGAGISVEYPWTRRESVNVALARARLITRLKHMVALGDNILAVKRCLVSSRNRPKLRILVLHAFKELPRNRGSKRQKERHTTGAVFHERERKSLEAKKENGKTPPPPSSLTHGTTAINEIETLASPMIKERYQPLIVQISTAFPAKSIAPTSLKPIYFSSVPRRELSDGVVALSGRQHSSFNLRLVDGYHWTETTIQEVVSYKRDSASYHHPRNHIRGVMLVVRHSTQRSPECHQKQAELEKRSG</sequence>
<feature type="region of interest" description="Disordered" evidence="1">
    <location>
        <begin position="85"/>
        <end position="128"/>
    </location>
</feature>
<accession>A0A7R8W8H4</accession>